<feature type="non-terminal residue" evidence="2">
    <location>
        <position position="318"/>
    </location>
</feature>
<feature type="transmembrane region" description="Helical" evidence="1">
    <location>
        <begin position="114"/>
        <end position="141"/>
    </location>
</feature>
<evidence type="ECO:0000313" key="2">
    <source>
        <dbReference type="EMBL" id="KKM72897.1"/>
    </source>
</evidence>
<keyword evidence="1" id="KW-0812">Transmembrane</keyword>
<proteinExistence type="predicted"/>
<evidence type="ECO:0000256" key="1">
    <source>
        <dbReference type="SAM" id="Phobius"/>
    </source>
</evidence>
<organism evidence="2">
    <name type="scientific">marine sediment metagenome</name>
    <dbReference type="NCBI Taxonomy" id="412755"/>
    <lineage>
        <taxon>unclassified sequences</taxon>
        <taxon>metagenomes</taxon>
        <taxon>ecological metagenomes</taxon>
    </lineage>
</organism>
<keyword evidence="1" id="KW-1133">Transmembrane helix</keyword>
<reference evidence="2" key="1">
    <citation type="journal article" date="2015" name="Nature">
        <title>Complex archaea that bridge the gap between prokaryotes and eukaryotes.</title>
        <authorList>
            <person name="Spang A."/>
            <person name="Saw J.H."/>
            <person name="Jorgensen S.L."/>
            <person name="Zaremba-Niedzwiedzka K."/>
            <person name="Martijn J."/>
            <person name="Lind A.E."/>
            <person name="van Eijk R."/>
            <person name="Schleper C."/>
            <person name="Guy L."/>
            <person name="Ettema T.J."/>
        </authorList>
    </citation>
    <scope>NUCLEOTIDE SEQUENCE</scope>
</reference>
<name>A0A0F9MUK4_9ZZZZ</name>
<protein>
    <recommendedName>
        <fullName evidence="3">Phage tail tape measure protein domain-containing protein</fullName>
    </recommendedName>
</protein>
<accession>A0A0F9MUK4</accession>
<sequence>MADADIRFKIDGDADGLVAATKTGAKAVVGLAGSLKTMDKSVKESAKVMRTTLDDASNKAAKSILGLADSMTSITTSGATLARGLSLLAKAFLAVAARVTLANAALVVSAAAMAALAVAVTAVFVPAMIAAGTAMFNLAVFTSDYVDQVGLLSARTGLAADTLIGLDFAAQASGKSIEEMSEGLVGFTARVGEAAKAAGPTREAFEKLGIEITDNTGRVRDLDDILRESLDAIGRLPTKTQRATAAFTVFGESGSKLVATLGDNSDALDEWTEKAREAGIVMDEGLVQASQDMDVAFAQLDLSITAVKLNLGESYVPA</sequence>
<dbReference type="EMBL" id="LAZR01009388">
    <property type="protein sequence ID" value="KKM72897.1"/>
    <property type="molecule type" value="Genomic_DNA"/>
</dbReference>
<keyword evidence="1" id="KW-0472">Membrane</keyword>
<comment type="caution">
    <text evidence="2">The sequence shown here is derived from an EMBL/GenBank/DDBJ whole genome shotgun (WGS) entry which is preliminary data.</text>
</comment>
<dbReference type="AlphaFoldDB" id="A0A0F9MUK4"/>
<evidence type="ECO:0008006" key="3">
    <source>
        <dbReference type="Google" id="ProtNLM"/>
    </source>
</evidence>
<gene>
    <name evidence="2" type="ORF">LCGC14_1415840</name>
</gene>